<feature type="transmembrane region" description="Helical" evidence="1">
    <location>
        <begin position="24"/>
        <end position="47"/>
    </location>
</feature>
<feature type="transmembrane region" description="Helical" evidence="1">
    <location>
        <begin position="269"/>
        <end position="291"/>
    </location>
</feature>
<keyword evidence="1" id="KW-0472">Membrane</keyword>
<evidence type="ECO:0000313" key="3">
    <source>
        <dbReference type="Proteomes" id="UP000003027"/>
    </source>
</evidence>
<protein>
    <submittedName>
        <fullName evidence="2">Uncharacterized protein</fullName>
    </submittedName>
</protein>
<keyword evidence="1" id="KW-1133">Transmembrane helix</keyword>
<gene>
    <name evidence="2" type="ORF">ymoll0001_6340</name>
</gene>
<keyword evidence="3" id="KW-1185">Reference proteome</keyword>
<accession>A0ABM9Y650</accession>
<reference evidence="2" key="1">
    <citation type="submission" date="2008-12" db="EMBL/GenBank/DDBJ databases">
        <title>Annotation of the Yersinia mollaretii ATCC 43969 genome.</title>
        <authorList>
            <person name="Read T.D."/>
            <person name="Akmal A."/>
            <person name="Bishop-Lilly K."/>
            <person name="Chen P.E."/>
            <person name="Cook C."/>
            <person name="Kiley M.P."/>
            <person name="Lentz S."/>
            <person name="Mateczun A."/>
            <person name="Nagarajan N."/>
            <person name="Nolan N."/>
            <person name="Osborne B.I."/>
            <person name="Pop M."/>
            <person name="Sozhamannan S."/>
            <person name="Stewart A.C."/>
            <person name="Sulakvelidze A."/>
            <person name="Thomason B."/>
            <person name="Willner K."/>
            <person name="Zwick M.E."/>
        </authorList>
    </citation>
    <scope>NUCLEOTIDE SEQUENCE [LARGE SCALE GENOMIC DNA]</scope>
    <source>
        <strain evidence="2">ATCC 43969</strain>
    </source>
</reference>
<dbReference type="Proteomes" id="UP000003027">
    <property type="component" value="Unassembled WGS sequence"/>
</dbReference>
<keyword evidence="1" id="KW-0812">Transmembrane</keyword>
<evidence type="ECO:0000256" key="1">
    <source>
        <dbReference type="SAM" id="Phobius"/>
    </source>
</evidence>
<proteinExistence type="predicted"/>
<feature type="transmembrane region" description="Helical" evidence="1">
    <location>
        <begin position="194"/>
        <end position="216"/>
    </location>
</feature>
<dbReference type="EMBL" id="AALD02000045">
    <property type="protein sequence ID" value="EEQ09247.1"/>
    <property type="molecule type" value="Genomic_DNA"/>
</dbReference>
<feature type="transmembrane region" description="Helical" evidence="1">
    <location>
        <begin position="153"/>
        <end position="173"/>
    </location>
</feature>
<name>A0ABM9Y650_YERMW</name>
<feature type="transmembrane region" description="Helical" evidence="1">
    <location>
        <begin position="109"/>
        <end position="128"/>
    </location>
</feature>
<comment type="caution">
    <text evidence="2">The sequence shown here is derived from an EMBL/GenBank/DDBJ whole genome shotgun (WGS) entry which is preliminary data.</text>
</comment>
<feature type="transmembrane region" description="Helical" evidence="1">
    <location>
        <begin position="67"/>
        <end position="89"/>
    </location>
</feature>
<sequence length="416" mass="47338">MINTETNMGKVNEFGSIANNLKKYFYYVLKLSPLCVVFSVLVVWGYLGHFSRLDLLMGSVGNNTTLLSIFFSFVFVSVFISIIIMLPSINLMSLSYFTHESYITSTKRMPLITLLTSMSMLGFIFIFSSDSFSSFLSRHSYIDSVVSYIGEPFRSLLLSFFVSVVITCIRLKVKNSHNNIHTGFIKVVKVTGSIIITSFICFVSSLSIIMSISIVIMSIDGHTLSSFIYAFLFLSFYSLLSLFPAMVFYSRNYSTSSKGLLDAKKLKEFVFSVMVSLFFIVLIWPNGFLFMGSNVFSAIGVLDKRVHYYNVTSDKYYKELFPQSIWDTRSLSGKEDFFIKAVNMFSLNGVNLICPTYVENLRKKTLVSSFDEFPPKQDKYLVEHFKSMTKGCVVLGNDEFKQWDTIMDANGDFKSK</sequence>
<evidence type="ECO:0000313" key="2">
    <source>
        <dbReference type="EMBL" id="EEQ09247.1"/>
    </source>
</evidence>
<feature type="transmembrane region" description="Helical" evidence="1">
    <location>
        <begin position="228"/>
        <end position="249"/>
    </location>
</feature>
<organism evidence="2 3">
    <name type="scientific">Yersinia mollaretii (strain ATCC 43969 / DSM 18520 / CIP 103324 / CNY 7263 / WAIP 204)</name>
    <dbReference type="NCBI Taxonomy" id="349967"/>
    <lineage>
        <taxon>Bacteria</taxon>
        <taxon>Pseudomonadati</taxon>
        <taxon>Pseudomonadota</taxon>
        <taxon>Gammaproteobacteria</taxon>
        <taxon>Enterobacterales</taxon>
        <taxon>Yersiniaceae</taxon>
        <taxon>Yersinia</taxon>
    </lineage>
</organism>